<dbReference type="Proteomes" id="UP000521872">
    <property type="component" value="Unassembled WGS sequence"/>
</dbReference>
<keyword evidence="3" id="KW-1185">Reference proteome</keyword>
<dbReference type="AlphaFoldDB" id="A0A8H4R685"/>
<proteinExistence type="predicted"/>
<organism evidence="2 3">
    <name type="scientific">Agrocybe pediades</name>
    <dbReference type="NCBI Taxonomy" id="84607"/>
    <lineage>
        <taxon>Eukaryota</taxon>
        <taxon>Fungi</taxon>
        <taxon>Dikarya</taxon>
        <taxon>Basidiomycota</taxon>
        <taxon>Agaricomycotina</taxon>
        <taxon>Agaricomycetes</taxon>
        <taxon>Agaricomycetidae</taxon>
        <taxon>Agaricales</taxon>
        <taxon>Agaricineae</taxon>
        <taxon>Strophariaceae</taxon>
        <taxon>Agrocybe</taxon>
    </lineage>
</organism>
<reference evidence="2 3" key="1">
    <citation type="submission" date="2019-12" db="EMBL/GenBank/DDBJ databases">
        <authorList>
            <person name="Floudas D."/>
            <person name="Bentzer J."/>
            <person name="Ahren D."/>
            <person name="Johansson T."/>
            <person name="Persson P."/>
            <person name="Tunlid A."/>
        </authorList>
    </citation>
    <scope>NUCLEOTIDE SEQUENCE [LARGE SCALE GENOMIC DNA]</scope>
    <source>
        <strain evidence="2 3">CBS 102.39</strain>
    </source>
</reference>
<name>A0A8H4R685_9AGAR</name>
<feature type="transmembrane region" description="Helical" evidence="1">
    <location>
        <begin position="76"/>
        <end position="99"/>
    </location>
</feature>
<evidence type="ECO:0000313" key="3">
    <source>
        <dbReference type="Proteomes" id="UP000521872"/>
    </source>
</evidence>
<protein>
    <submittedName>
        <fullName evidence="2">Uncharacterized protein</fullName>
    </submittedName>
</protein>
<comment type="caution">
    <text evidence="2">The sequence shown here is derived from an EMBL/GenBank/DDBJ whole genome shotgun (WGS) entry which is preliminary data.</text>
</comment>
<gene>
    <name evidence="2" type="ORF">D9613_002296</name>
</gene>
<evidence type="ECO:0000313" key="2">
    <source>
        <dbReference type="EMBL" id="KAF4623148.1"/>
    </source>
</evidence>
<keyword evidence="1" id="KW-0812">Transmembrane</keyword>
<dbReference type="EMBL" id="JAACJL010000001">
    <property type="protein sequence ID" value="KAF4623148.1"/>
    <property type="molecule type" value="Genomic_DNA"/>
</dbReference>
<evidence type="ECO:0000256" key="1">
    <source>
        <dbReference type="SAM" id="Phobius"/>
    </source>
</evidence>
<accession>A0A8H4R685</accession>
<sequence length="177" mass="19958">MLRSDNFLFCLDYVPGYSGRDSGPPPWYSHLYISSPSSMGLRVLDSVYHFRYAALRIRAIPGIPNIRFVARSFTRYIVALAQRICLLITALSSLSLAYLSGTLVWVKLSNAYILIPGAFIITLCNVLSNRMILNIRDTASKQSHVGTNPSSSTFIELSVFPLTPRENWIENHHGRMF</sequence>
<keyword evidence="1" id="KW-1133">Transmembrane helix</keyword>
<keyword evidence="1" id="KW-0472">Membrane</keyword>
<feature type="transmembrane region" description="Helical" evidence="1">
    <location>
        <begin position="111"/>
        <end position="128"/>
    </location>
</feature>